<feature type="non-terminal residue" evidence="2">
    <location>
        <position position="1"/>
    </location>
</feature>
<accession>A0ABU7BZH6</accession>
<evidence type="ECO:0000256" key="1">
    <source>
        <dbReference type="SAM" id="MobiDB-lite"/>
    </source>
</evidence>
<protein>
    <submittedName>
        <fullName evidence="2">Uncharacterized protein</fullName>
    </submittedName>
</protein>
<sequence length="60" mass="6761">EVKSRGSTVGWEPVVGMETQRPTGSSQRQRFGRRPPFRILAVDVENSSSLERFLLQKSAN</sequence>
<comment type="caution">
    <text evidence="2">The sequence shown here is derived from an EMBL/GenBank/DDBJ whole genome shotgun (WGS) entry which is preliminary data.</text>
</comment>
<organism evidence="2 3">
    <name type="scientific">Ataeniobius toweri</name>
    <dbReference type="NCBI Taxonomy" id="208326"/>
    <lineage>
        <taxon>Eukaryota</taxon>
        <taxon>Metazoa</taxon>
        <taxon>Chordata</taxon>
        <taxon>Craniata</taxon>
        <taxon>Vertebrata</taxon>
        <taxon>Euteleostomi</taxon>
        <taxon>Actinopterygii</taxon>
        <taxon>Neopterygii</taxon>
        <taxon>Teleostei</taxon>
        <taxon>Neoteleostei</taxon>
        <taxon>Acanthomorphata</taxon>
        <taxon>Ovalentaria</taxon>
        <taxon>Atherinomorphae</taxon>
        <taxon>Cyprinodontiformes</taxon>
        <taxon>Goodeidae</taxon>
        <taxon>Ataeniobius</taxon>
    </lineage>
</organism>
<proteinExistence type="predicted"/>
<dbReference type="EMBL" id="JAHUTI010072850">
    <property type="protein sequence ID" value="MED6256067.1"/>
    <property type="molecule type" value="Genomic_DNA"/>
</dbReference>
<evidence type="ECO:0000313" key="2">
    <source>
        <dbReference type="EMBL" id="MED6256067.1"/>
    </source>
</evidence>
<keyword evidence="3" id="KW-1185">Reference proteome</keyword>
<feature type="region of interest" description="Disordered" evidence="1">
    <location>
        <begin position="1"/>
        <end position="32"/>
    </location>
</feature>
<dbReference type="Proteomes" id="UP001345963">
    <property type="component" value="Unassembled WGS sequence"/>
</dbReference>
<gene>
    <name evidence="2" type="ORF">ATANTOWER_019165</name>
</gene>
<name>A0ABU7BZH6_9TELE</name>
<reference evidence="2 3" key="1">
    <citation type="submission" date="2021-07" db="EMBL/GenBank/DDBJ databases">
        <authorList>
            <person name="Palmer J.M."/>
        </authorList>
    </citation>
    <scope>NUCLEOTIDE SEQUENCE [LARGE SCALE GENOMIC DNA]</scope>
    <source>
        <strain evidence="2 3">AT_MEX2019</strain>
        <tissue evidence="2">Muscle</tissue>
    </source>
</reference>
<evidence type="ECO:0000313" key="3">
    <source>
        <dbReference type="Proteomes" id="UP001345963"/>
    </source>
</evidence>